<sequence length="101" mass="11364">MKVQIRTTANGTEYWDNEAKKTLFVPAGEQPSFNVTESPTTMLHKGETVKPLDEPVINLEGMTATQLREFAEENNIDVPGNLKKPDTIREYIEEQLAVDAE</sequence>
<organism evidence="1 2">
    <name type="scientific">Lysinibacillus varians</name>
    <dbReference type="NCBI Taxonomy" id="1145276"/>
    <lineage>
        <taxon>Bacteria</taxon>
        <taxon>Bacillati</taxon>
        <taxon>Bacillota</taxon>
        <taxon>Bacilli</taxon>
        <taxon>Bacillales</taxon>
        <taxon>Bacillaceae</taxon>
        <taxon>Lysinibacillus</taxon>
    </lineage>
</organism>
<comment type="caution">
    <text evidence="1">The sequence shown here is derived from an EMBL/GenBank/DDBJ whole genome shotgun (WGS) entry which is preliminary data.</text>
</comment>
<dbReference type="Proteomes" id="UP000308539">
    <property type="component" value="Unassembled WGS sequence"/>
</dbReference>
<accession>A0ABY2T9R7</accession>
<keyword evidence="2" id="KW-1185">Reference proteome</keyword>
<dbReference type="RefSeq" id="WP_025218453.1">
    <property type="nucleotide sequence ID" value="NZ_CP006837.1"/>
</dbReference>
<proteinExistence type="predicted"/>
<name>A0ABY2T9R7_9BACI</name>
<gene>
    <name evidence="1" type="ORF">FC752_12055</name>
</gene>
<evidence type="ECO:0000313" key="1">
    <source>
        <dbReference type="EMBL" id="TKI63032.1"/>
    </source>
</evidence>
<protein>
    <recommendedName>
        <fullName evidence="3">Rho termination factor N-terminal domain-containing protein</fullName>
    </recommendedName>
</protein>
<dbReference type="EMBL" id="SZPV01000023">
    <property type="protein sequence ID" value="TKI63032.1"/>
    <property type="molecule type" value="Genomic_DNA"/>
</dbReference>
<reference evidence="1 2" key="1">
    <citation type="submission" date="2019-04" db="EMBL/GenBank/DDBJ databases">
        <title>Lysinibacillus genome sequencing.</title>
        <authorList>
            <person name="Dunlap C."/>
        </authorList>
    </citation>
    <scope>NUCLEOTIDE SEQUENCE [LARGE SCALE GENOMIC DNA]</scope>
    <source>
        <strain evidence="1 2">NBRC 109424</strain>
    </source>
</reference>
<evidence type="ECO:0008006" key="3">
    <source>
        <dbReference type="Google" id="ProtNLM"/>
    </source>
</evidence>
<evidence type="ECO:0000313" key="2">
    <source>
        <dbReference type="Proteomes" id="UP000308539"/>
    </source>
</evidence>